<dbReference type="Gene3D" id="3.40.190.10">
    <property type="entry name" value="Periplasmic binding protein-like II"/>
    <property type="match status" value="1"/>
</dbReference>
<name>A0A559K4M0_9BACL</name>
<organism evidence="2 3">
    <name type="scientific">Paenibacillus cremeus</name>
    <dbReference type="NCBI Taxonomy" id="2163881"/>
    <lineage>
        <taxon>Bacteria</taxon>
        <taxon>Bacillati</taxon>
        <taxon>Bacillota</taxon>
        <taxon>Bacilli</taxon>
        <taxon>Bacillales</taxon>
        <taxon>Paenibacillaceae</taxon>
        <taxon>Paenibacillus</taxon>
    </lineage>
</organism>
<keyword evidence="3" id="KW-1185">Reference proteome</keyword>
<dbReference type="AlphaFoldDB" id="A0A559K4M0"/>
<dbReference type="SUPFAM" id="SSF53850">
    <property type="entry name" value="Periplasmic binding protein-like II"/>
    <property type="match status" value="1"/>
</dbReference>
<dbReference type="InterPro" id="IPR006059">
    <property type="entry name" value="SBP"/>
</dbReference>
<protein>
    <submittedName>
        <fullName evidence="2">Extracellular solute-binding protein</fullName>
    </submittedName>
</protein>
<dbReference type="PROSITE" id="PS51257">
    <property type="entry name" value="PROKAR_LIPOPROTEIN"/>
    <property type="match status" value="1"/>
</dbReference>
<gene>
    <name evidence="2" type="ORF">FPZ49_25725</name>
</gene>
<dbReference type="InterPro" id="IPR050490">
    <property type="entry name" value="Bact_solute-bd_prot1"/>
</dbReference>
<dbReference type="PANTHER" id="PTHR43649">
    <property type="entry name" value="ARABINOSE-BINDING PROTEIN-RELATED"/>
    <property type="match status" value="1"/>
</dbReference>
<dbReference type="PANTHER" id="PTHR43649:SF12">
    <property type="entry name" value="DIACETYLCHITOBIOSE BINDING PROTEIN DASA"/>
    <property type="match status" value="1"/>
</dbReference>
<feature type="chain" id="PRO_5039223134" evidence="1">
    <location>
        <begin position="21"/>
        <end position="230"/>
    </location>
</feature>
<evidence type="ECO:0000313" key="2">
    <source>
        <dbReference type="EMBL" id="TVY07074.1"/>
    </source>
</evidence>
<dbReference type="EMBL" id="VNJI01000043">
    <property type="protein sequence ID" value="TVY07074.1"/>
    <property type="molecule type" value="Genomic_DNA"/>
</dbReference>
<dbReference type="RefSeq" id="WP_144852521.1">
    <property type="nucleotide sequence ID" value="NZ_VNJI01000043.1"/>
</dbReference>
<evidence type="ECO:0000313" key="3">
    <source>
        <dbReference type="Proteomes" id="UP000317036"/>
    </source>
</evidence>
<keyword evidence="1" id="KW-0732">Signal</keyword>
<evidence type="ECO:0000256" key="1">
    <source>
        <dbReference type="SAM" id="SignalP"/>
    </source>
</evidence>
<accession>A0A559K4M0</accession>
<comment type="caution">
    <text evidence="2">The sequence shown here is derived from an EMBL/GenBank/DDBJ whole genome shotgun (WGS) entry which is preliminary data.</text>
</comment>
<dbReference type="Proteomes" id="UP000317036">
    <property type="component" value="Unassembled WGS sequence"/>
</dbReference>
<dbReference type="Pfam" id="PF01547">
    <property type="entry name" value="SBP_bac_1"/>
    <property type="match status" value="1"/>
</dbReference>
<dbReference type="OrthoDB" id="383937at2"/>
<feature type="signal peptide" evidence="1">
    <location>
        <begin position="1"/>
        <end position="20"/>
    </location>
</feature>
<reference evidence="2 3" key="1">
    <citation type="submission" date="2019-07" db="EMBL/GenBank/DDBJ databases">
        <authorList>
            <person name="Kim J."/>
        </authorList>
    </citation>
    <scope>NUCLEOTIDE SEQUENCE [LARGE SCALE GENOMIC DNA]</scope>
    <source>
        <strain evidence="2 3">JC52</strain>
    </source>
</reference>
<sequence>MRRKKAMTMLLSLSFLGAFALAGCGQGAQGVEQPGTGASKAEAVKSEGYNNEPVTLTFYSHNAGVLTDADLEELVTKPVKAKYPNITPKLVTGTKLDALIASGDVPDVILTSNYYLLDLLQLGLGSDLNDFIKQEKMDFSKFEPETINVMKGFGDKGEFFGIPYAMNYGMLLYNKDIFDKFGVPYPKDGMNWSQVLELARKVTRMDQGTQYIGLDLQSPTLLTLLTALGW</sequence>
<proteinExistence type="predicted"/>